<name>A0A1J5SVB3_9ZZZZ</name>
<comment type="similarity">
    <text evidence="7">Belongs to the pseudomonas-type ThrB family.</text>
</comment>
<evidence type="ECO:0000256" key="1">
    <source>
        <dbReference type="ARBA" id="ARBA00022605"/>
    </source>
</evidence>
<keyword evidence="5 9" id="KW-0418">Kinase</keyword>
<evidence type="ECO:0000256" key="4">
    <source>
        <dbReference type="ARBA" id="ARBA00022741"/>
    </source>
</evidence>
<dbReference type="GO" id="GO:0009088">
    <property type="term" value="P:threonine biosynthetic process"/>
    <property type="evidence" value="ECO:0007669"/>
    <property type="project" value="UniProtKB-KW"/>
</dbReference>
<feature type="domain" description="Aminoglycoside phosphotransferase" evidence="8">
    <location>
        <begin position="41"/>
        <end position="267"/>
    </location>
</feature>
<keyword evidence="6" id="KW-0067">ATP-binding</keyword>
<evidence type="ECO:0000256" key="7">
    <source>
        <dbReference type="ARBA" id="ARBA00038240"/>
    </source>
</evidence>
<dbReference type="AlphaFoldDB" id="A0A1J5SVB3"/>
<dbReference type="EC" id="2.7.1.39" evidence="9"/>
<accession>A0A1J5SVB3</accession>
<dbReference type="InterPro" id="IPR005280">
    <property type="entry name" value="Homoserine_kinase_II"/>
</dbReference>
<dbReference type="NCBIfam" id="NF003558">
    <property type="entry name" value="PRK05231.1"/>
    <property type="match status" value="1"/>
</dbReference>
<keyword evidence="4" id="KW-0547">Nucleotide-binding</keyword>
<dbReference type="EMBL" id="MLJW01000019">
    <property type="protein sequence ID" value="OIR11915.1"/>
    <property type="molecule type" value="Genomic_DNA"/>
</dbReference>
<reference evidence="9" key="1">
    <citation type="submission" date="2016-10" db="EMBL/GenBank/DDBJ databases">
        <title>Sequence of Gallionella enrichment culture.</title>
        <authorList>
            <person name="Poehlein A."/>
            <person name="Muehling M."/>
            <person name="Daniel R."/>
        </authorList>
    </citation>
    <scope>NUCLEOTIDE SEQUENCE</scope>
</reference>
<dbReference type="Gene3D" id="3.30.200.20">
    <property type="entry name" value="Phosphorylase Kinase, domain 1"/>
    <property type="match status" value="1"/>
</dbReference>
<dbReference type="SUPFAM" id="SSF56112">
    <property type="entry name" value="Protein kinase-like (PK-like)"/>
    <property type="match status" value="1"/>
</dbReference>
<evidence type="ECO:0000313" key="9">
    <source>
        <dbReference type="EMBL" id="OIR11915.1"/>
    </source>
</evidence>
<evidence type="ECO:0000259" key="8">
    <source>
        <dbReference type="Pfam" id="PF01636"/>
    </source>
</evidence>
<dbReference type="InterPro" id="IPR011009">
    <property type="entry name" value="Kinase-like_dom_sf"/>
</dbReference>
<sequence>MNRYACFTSDETYRMAVFTRVSESDIAAWLSNYSLGTLIELQGIPAGIENTNYFVTTSNGRFVLTLFEKLTADDLPFFLNLMAHLARHGIPCPSPVADRQNRFLGELHGKPACIVSRLSGKSVTQPSTAQCAAVGAMLGQMHSAGLSFGEQMPNPRGAAWRTEASRQVRRFLSPQDAALLDSEVELHARHPLADIPRGTIHADLFRDNVLMEGERVGGLIDFYFACTGKLLYDVAITVNDWCMSADGKLDRGHTRAMLNAYHAARPFTTKEGELWPMALRVAALRFWISRLYDLHLPREGEIVNAHNPDQFKRILQNHIATVQTVWL</sequence>
<dbReference type="InterPro" id="IPR050249">
    <property type="entry name" value="Pseudomonas-type_ThrB"/>
</dbReference>
<organism evidence="9">
    <name type="scientific">mine drainage metagenome</name>
    <dbReference type="NCBI Taxonomy" id="410659"/>
    <lineage>
        <taxon>unclassified sequences</taxon>
        <taxon>metagenomes</taxon>
        <taxon>ecological metagenomes</taxon>
    </lineage>
</organism>
<dbReference type="Gene3D" id="3.90.1200.10">
    <property type="match status" value="1"/>
</dbReference>
<evidence type="ECO:0000256" key="6">
    <source>
        <dbReference type="ARBA" id="ARBA00022840"/>
    </source>
</evidence>
<dbReference type="GO" id="GO:0005524">
    <property type="term" value="F:ATP binding"/>
    <property type="evidence" value="ECO:0007669"/>
    <property type="project" value="UniProtKB-KW"/>
</dbReference>
<dbReference type="HAMAP" id="MF_00301">
    <property type="entry name" value="Homoser_kinase_2"/>
    <property type="match status" value="1"/>
</dbReference>
<evidence type="ECO:0000256" key="5">
    <source>
        <dbReference type="ARBA" id="ARBA00022777"/>
    </source>
</evidence>
<dbReference type="PANTHER" id="PTHR21064:SF6">
    <property type="entry name" value="AMINOGLYCOSIDE PHOSPHOTRANSFERASE DOMAIN-CONTAINING PROTEIN"/>
    <property type="match status" value="1"/>
</dbReference>
<gene>
    <name evidence="9" type="primary">thrB_2</name>
    <name evidence="9" type="ORF">GALL_67720</name>
</gene>
<dbReference type="NCBIfam" id="TIGR00938">
    <property type="entry name" value="thrB_alt"/>
    <property type="match status" value="1"/>
</dbReference>
<evidence type="ECO:0000256" key="3">
    <source>
        <dbReference type="ARBA" id="ARBA00022697"/>
    </source>
</evidence>
<dbReference type="Pfam" id="PF01636">
    <property type="entry name" value="APH"/>
    <property type="match status" value="1"/>
</dbReference>
<evidence type="ECO:0000256" key="2">
    <source>
        <dbReference type="ARBA" id="ARBA00022679"/>
    </source>
</evidence>
<dbReference type="InterPro" id="IPR002575">
    <property type="entry name" value="Aminoglycoside_PTrfase"/>
</dbReference>
<dbReference type="GO" id="GO:0004413">
    <property type="term" value="F:homoserine kinase activity"/>
    <property type="evidence" value="ECO:0007669"/>
    <property type="project" value="UniProtKB-EC"/>
</dbReference>
<keyword evidence="2 9" id="KW-0808">Transferase</keyword>
<keyword evidence="1" id="KW-0028">Amino-acid biosynthesis</keyword>
<dbReference type="CDD" id="cd05153">
    <property type="entry name" value="HomoserineK_II"/>
    <property type="match status" value="1"/>
</dbReference>
<keyword evidence="3" id="KW-0791">Threonine biosynthesis</keyword>
<comment type="caution">
    <text evidence="9">The sequence shown here is derived from an EMBL/GenBank/DDBJ whole genome shotgun (WGS) entry which is preliminary data.</text>
</comment>
<protein>
    <submittedName>
        <fullName evidence="9">Homoserine kinase</fullName>
        <ecNumber evidence="9">2.7.1.39</ecNumber>
    </submittedName>
</protein>
<proteinExistence type="inferred from homology"/>
<dbReference type="PANTHER" id="PTHR21064">
    <property type="entry name" value="AMINOGLYCOSIDE PHOSPHOTRANSFERASE DOMAIN-CONTAINING PROTEIN-RELATED"/>
    <property type="match status" value="1"/>
</dbReference>